<keyword evidence="3" id="KW-1185">Reference proteome</keyword>
<evidence type="ECO:0000256" key="1">
    <source>
        <dbReference type="SAM" id="Phobius"/>
    </source>
</evidence>
<evidence type="ECO:0000313" key="2">
    <source>
        <dbReference type="EMBL" id="RED50715.1"/>
    </source>
</evidence>
<keyword evidence="1" id="KW-0472">Membrane</keyword>
<accession>A0A3D9HMU0</accession>
<dbReference type="Pfam" id="PF14248">
    <property type="entry name" value="DUF4345"/>
    <property type="match status" value="1"/>
</dbReference>
<feature type="transmembrane region" description="Helical" evidence="1">
    <location>
        <begin position="73"/>
        <end position="95"/>
    </location>
</feature>
<gene>
    <name evidence="2" type="ORF">DFQ02_101753</name>
</gene>
<dbReference type="InterPro" id="IPR025597">
    <property type="entry name" value="DUF4345"/>
</dbReference>
<sequence>MLRTQFITKIHLVISICIVVPVAIIYGFIPQILFDINLNTVDEHNVYKAIMGLYLGFAVLWILGICNIKFLRVALISNTIFMLGLGFGRLISLVLDGTPTLFYVFGTIGELVLGFYGFWVLQRKKQ</sequence>
<dbReference type="RefSeq" id="WP_116039622.1">
    <property type="nucleotide sequence ID" value="NZ_QRDX01000001.1"/>
</dbReference>
<dbReference type="OrthoDB" id="1188911at2"/>
<evidence type="ECO:0000313" key="3">
    <source>
        <dbReference type="Proteomes" id="UP000256629"/>
    </source>
</evidence>
<feature type="transmembrane region" description="Helical" evidence="1">
    <location>
        <begin position="46"/>
        <end position="66"/>
    </location>
</feature>
<protein>
    <submittedName>
        <fullName evidence="2">Uncharacterized protein DUF4345</fullName>
    </submittedName>
</protein>
<keyword evidence="1" id="KW-1133">Transmembrane helix</keyword>
<proteinExistence type="predicted"/>
<feature type="transmembrane region" description="Helical" evidence="1">
    <location>
        <begin position="101"/>
        <end position="121"/>
    </location>
</feature>
<name>A0A3D9HMU0_9FLAO</name>
<dbReference type="AlphaFoldDB" id="A0A3D9HMU0"/>
<dbReference type="Proteomes" id="UP000256629">
    <property type="component" value="Unassembled WGS sequence"/>
</dbReference>
<organism evidence="2 3">
    <name type="scientific">Seonamhaeicola aphaedonensis</name>
    <dbReference type="NCBI Taxonomy" id="1461338"/>
    <lineage>
        <taxon>Bacteria</taxon>
        <taxon>Pseudomonadati</taxon>
        <taxon>Bacteroidota</taxon>
        <taxon>Flavobacteriia</taxon>
        <taxon>Flavobacteriales</taxon>
        <taxon>Flavobacteriaceae</taxon>
    </lineage>
</organism>
<comment type="caution">
    <text evidence="2">The sequence shown here is derived from an EMBL/GenBank/DDBJ whole genome shotgun (WGS) entry which is preliminary data.</text>
</comment>
<keyword evidence="1" id="KW-0812">Transmembrane</keyword>
<reference evidence="2 3" key="1">
    <citation type="submission" date="2018-07" db="EMBL/GenBank/DDBJ databases">
        <title>Genomic Encyclopedia of Type Strains, Phase III (KMG-III): the genomes of soil and plant-associated and newly described type strains.</title>
        <authorList>
            <person name="Whitman W."/>
        </authorList>
    </citation>
    <scope>NUCLEOTIDE SEQUENCE [LARGE SCALE GENOMIC DNA]</scope>
    <source>
        <strain evidence="2 3">CECT 8487</strain>
    </source>
</reference>
<dbReference type="EMBL" id="QRDX01000001">
    <property type="protein sequence ID" value="RED50715.1"/>
    <property type="molecule type" value="Genomic_DNA"/>
</dbReference>
<feature type="transmembrane region" description="Helical" evidence="1">
    <location>
        <begin position="12"/>
        <end position="34"/>
    </location>
</feature>